<feature type="active site" description="Nucleophile" evidence="3">
    <location>
        <position position="253"/>
    </location>
</feature>
<dbReference type="GO" id="GO:0006525">
    <property type="term" value="P:arginine metabolic process"/>
    <property type="evidence" value="ECO:0007669"/>
    <property type="project" value="TreeGrafter"/>
</dbReference>
<reference evidence="4" key="1">
    <citation type="submission" date="2021-03" db="EMBL/GenBank/DDBJ databases">
        <title>Chromosome level genome of the anhydrobiotic midge Polypedilum vanderplanki.</title>
        <authorList>
            <person name="Yoshida Y."/>
            <person name="Kikawada T."/>
            <person name="Gusev O."/>
        </authorList>
    </citation>
    <scope>NUCLEOTIDE SEQUENCE</scope>
    <source>
        <strain evidence="4">NIAS01</strain>
        <tissue evidence="4">Whole body or cell culture</tissue>
    </source>
</reference>
<evidence type="ECO:0000313" key="5">
    <source>
        <dbReference type="Proteomes" id="UP001107558"/>
    </source>
</evidence>
<evidence type="ECO:0000256" key="2">
    <source>
        <dbReference type="ARBA" id="ARBA00022801"/>
    </source>
</evidence>
<protein>
    <recommendedName>
        <fullName evidence="6">Dimethylargininase</fullName>
    </recommendedName>
</protein>
<comment type="similarity">
    <text evidence="1">Belongs to the DDAH family.</text>
</comment>
<dbReference type="Pfam" id="PF19420">
    <property type="entry name" value="DDAH_eukar"/>
    <property type="match status" value="1"/>
</dbReference>
<dbReference type="GO" id="GO:0045429">
    <property type="term" value="P:positive regulation of nitric oxide biosynthetic process"/>
    <property type="evidence" value="ECO:0007669"/>
    <property type="project" value="TreeGrafter"/>
</dbReference>
<name>A0A9J6BSF0_POLVA</name>
<feature type="active site" description="Proton donor" evidence="3">
    <location>
        <position position="156"/>
    </location>
</feature>
<evidence type="ECO:0000256" key="1">
    <source>
        <dbReference type="ARBA" id="ARBA00008532"/>
    </source>
</evidence>
<dbReference type="EMBL" id="JADBJN010000003">
    <property type="protein sequence ID" value="KAG5672788.1"/>
    <property type="molecule type" value="Genomic_DNA"/>
</dbReference>
<proteinExistence type="inferred from homology"/>
<accession>A0A9J6BSF0</accession>
<dbReference type="GO" id="GO:0000052">
    <property type="term" value="P:citrulline metabolic process"/>
    <property type="evidence" value="ECO:0007669"/>
    <property type="project" value="TreeGrafter"/>
</dbReference>
<dbReference type="Gene3D" id="3.75.10.10">
    <property type="entry name" value="L-arginine/glycine Amidinotransferase, Chain A"/>
    <property type="match status" value="1"/>
</dbReference>
<organism evidence="4 5">
    <name type="scientific">Polypedilum vanderplanki</name>
    <name type="common">Sleeping chironomid midge</name>
    <dbReference type="NCBI Taxonomy" id="319348"/>
    <lineage>
        <taxon>Eukaryota</taxon>
        <taxon>Metazoa</taxon>
        <taxon>Ecdysozoa</taxon>
        <taxon>Arthropoda</taxon>
        <taxon>Hexapoda</taxon>
        <taxon>Insecta</taxon>
        <taxon>Pterygota</taxon>
        <taxon>Neoptera</taxon>
        <taxon>Endopterygota</taxon>
        <taxon>Diptera</taxon>
        <taxon>Nematocera</taxon>
        <taxon>Chironomoidea</taxon>
        <taxon>Chironomidae</taxon>
        <taxon>Chironominae</taxon>
        <taxon>Polypedilum</taxon>
        <taxon>Polypedilum</taxon>
    </lineage>
</organism>
<dbReference type="OrthoDB" id="10016839at2759"/>
<evidence type="ECO:0000256" key="3">
    <source>
        <dbReference type="PIRSR" id="PIRSR633199-1"/>
    </source>
</evidence>
<dbReference type="AlphaFoldDB" id="A0A9J6BSF0"/>
<dbReference type="Proteomes" id="UP001107558">
    <property type="component" value="Chromosome 3"/>
</dbReference>
<dbReference type="FunFam" id="3.75.10.10:FF:000004">
    <property type="entry name" value="N(G),N(G)-dimethylarginine dimethylaminohydrolase 1"/>
    <property type="match status" value="1"/>
</dbReference>
<keyword evidence="5" id="KW-1185">Reference proteome</keyword>
<evidence type="ECO:0000313" key="4">
    <source>
        <dbReference type="EMBL" id="KAG5672788.1"/>
    </source>
</evidence>
<sequence>MFKYSHAVVSRIPLSLRTRGVEIDVAKKEFEAYVQLLRELELDVIEMPQDEDLPESVFIEDTAVVCNNIALITKPNSAARQKEVENVRAILRKELDLAIVEIADPKAKLEGGDVLFTGKEFFVGISEFTNEGGARAVANAFPEFPCCPIKVTEKRHLKYYVTMAGPDLLCISNTTHSQEILKRIEREATFSYQTLTLSEENAANVLHINGHLVHRSIDEIPVSHQILSEKIDMPRKVLNFTELGKYSSGLCSCCILIKRSRYIRNL</sequence>
<keyword evidence="2" id="KW-0378">Hydrolase</keyword>
<dbReference type="InterPro" id="IPR033199">
    <property type="entry name" value="DDAH-like"/>
</dbReference>
<evidence type="ECO:0008006" key="6">
    <source>
        <dbReference type="Google" id="ProtNLM"/>
    </source>
</evidence>
<dbReference type="GO" id="GO:0016597">
    <property type="term" value="F:amino acid binding"/>
    <property type="evidence" value="ECO:0007669"/>
    <property type="project" value="TreeGrafter"/>
</dbReference>
<dbReference type="SUPFAM" id="SSF55909">
    <property type="entry name" value="Pentein"/>
    <property type="match status" value="1"/>
</dbReference>
<gene>
    <name evidence="4" type="ORF">PVAND_002882</name>
</gene>
<dbReference type="GO" id="GO:0016403">
    <property type="term" value="F:dimethylargininase activity"/>
    <property type="evidence" value="ECO:0007669"/>
    <property type="project" value="TreeGrafter"/>
</dbReference>
<comment type="caution">
    <text evidence="4">The sequence shown here is derived from an EMBL/GenBank/DDBJ whole genome shotgun (WGS) entry which is preliminary data.</text>
</comment>
<dbReference type="PANTHER" id="PTHR12737:SF9">
    <property type="entry name" value="DIMETHYLARGININASE"/>
    <property type="match status" value="1"/>
</dbReference>
<dbReference type="PANTHER" id="PTHR12737">
    <property type="entry name" value="DIMETHYLARGININE DIMETHYLAMINOHYDROLASE"/>
    <property type="match status" value="1"/>
</dbReference>